<dbReference type="RefSeq" id="WP_209512096.1">
    <property type="nucleotide sequence ID" value="NZ_JAGGKS010000006.1"/>
</dbReference>
<name>A0ABS4GF85_9FIRM</name>
<dbReference type="SUPFAM" id="SSF143422">
    <property type="entry name" value="Transposase IS200-like"/>
    <property type="match status" value="1"/>
</dbReference>
<feature type="domain" description="Transposase IS200-like" evidence="1">
    <location>
        <begin position="9"/>
        <end position="109"/>
    </location>
</feature>
<dbReference type="PANTHER" id="PTHR34322">
    <property type="entry name" value="TRANSPOSASE, Y1_TNP DOMAIN-CONTAINING"/>
    <property type="match status" value="1"/>
</dbReference>
<organism evidence="2 3">
    <name type="scientific">Sedimentibacter acidaminivorans</name>
    <dbReference type="NCBI Taxonomy" id="913099"/>
    <lineage>
        <taxon>Bacteria</taxon>
        <taxon>Bacillati</taxon>
        <taxon>Bacillota</taxon>
        <taxon>Tissierellia</taxon>
        <taxon>Sedimentibacter</taxon>
    </lineage>
</organism>
<accession>A0ABS4GF85</accession>
<dbReference type="Proteomes" id="UP001519342">
    <property type="component" value="Unassembled WGS sequence"/>
</dbReference>
<evidence type="ECO:0000259" key="1">
    <source>
        <dbReference type="SMART" id="SM01321"/>
    </source>
</evidence>
<keyword evidence="3" id="KW-1185">Reference proteome</keyword>
<dbReference type="InterPro" id="IPR002686">
    <property type="entry name" value="Transposase_17"/>
</dbReference>
<dbReference type="EMBL" id="JAGGKS010000006">
    <property type="protein sequence ID" value="MBP1926362.1"/>
    <property type="molecule type" value="Genomic_DNA"/>
</dbReference>
<evidence type="ECO:0000313" key="2">
    <source>
        <dbReference type="EMBL" id="MBP1926362.1"/>
    </source>
</evidence>
<evidence type="ECO:0000313" key="3">
    <source>
        <dbReference type="Proteomes" id="UP001519342"/>
    </source>
</evidence>
<protein>
    <submittedName>
        <fullName evidence="2">REP element-mobilizing transposase RayT</fullName>
    </submittedName>
</protein>
<dbReference type="Gene3D" id="3.30.70.1290">
    <property type="entry name" value="Transposase IS200-like"/>
    <property type="match status" value="1"/>
</dbReference>
<proteinExistence type="predicted"/>
<gene>
    <name evidence="2" type="ORF">J2Z76_002227</name>
</gene>
<sequence>MPRQARMKSSTGIYHIMIRGINKEQIFNRVVHKNKIIEIIKNIREDIEFDVIAYCIMDNHIHLLIKADEDKLETLMKKLNIKYAIYYNKIEKRHRKQGRFFLIDKPLKL</sequence>
<dbReference type="InterPro" id="IPR036515">
    <property type="entry name" value="Transposase_17_sf"/>
</dbReference>
<comment type="caution">
    <text evidence="2">The sequence shown here is derived from an EMBL/GenBank/DDBJ whole genome shotgun (WGS) entry which is preliminary data.</text>
</comment>
<dbReference type="Pfam" id="PF01797">
    <property type="entry name" value="Y1_Tnp"/>
    <property type="match status" value="1"/>
</dbReference>
<dbReference type="PANTHER" id="PTHR34322:SF2">
    <property type="entry name" value="TRANSPOSASE IS200-LIKE DOMAIN-CONTAINING PROTEIN"/>
    <property type="match status" value="1"/>
</dbReference>
<reference evidence="2 3" key="1">
    <citation type="submission" date="2021-03" db="EMBL/GenBank/DDBJ databases">
        <title>Genomic Encyclopedia of Type Strains, Phase IV (KMG-IV): sequencing the most valuable type-strain genomes for metagenomic binning, comparative biology and taxonomic classification.</title>
        <authorList>
            <person name="Goeker M."/>
        </authorList>
    </citation>
    <scope>NUCLEOTIDE SEQUENCE [LARGE SCALE GENOMIC DNA]</scope>
    <source>
        <strain evidence="2 3">DSM 24004</strain>
    </source>
</reference>
<dbReference type="SMART" id="SM01321">
    <property type="entry name" value="Y1_Tnp"/>
    <property type="match status" value="1"/>
</dbReference>